<protein>
    <recommendedName>
        <fullName evidence="11">Glucan 1,3-beta-glucosidase</fullName>
        <ecNumber evidence="9">3.2.1.58</ecNumber>
    </recommendedName>
    <alternativeName>
        <fullName evidence="10">Exo-1,3-beta-glucanase</fullName>
    </alternativeName>
</protein>
<dbReference type="AlphaFoldDB" id="A0A7D9CVK8"/>
<dbReference type="InterPro" id="IPR018087">
    <property type="entry name" value="Glyco_hydro_5_CS"/>
</dbReference>
<evidence type="ECO:0000313" key="16">
    <source>
        <dbReference type="Proteomes" id="UP000478008"/>
    </source>
</evidence>
<reference evidence="15 16" key="1">
    <citation type="submission" date="2019-07" db="EMBL/GenBank/DDBJ databases">
        <authorList>
            <person name="Friedrich A."/>
            <person name="Schacherer J."/>
        </authorList>
    </citation>
    <scope>NUCLEOTIDE SEQUENCE [LARGE SCALE GENOMIC DNA]</scope>
</reference>
<sequence>MKFILLSTILSGLLSFAAAAPIILKKRDWDYTKDKIHGVNIGGWLVLEPYITPSLFETFGDDAPVDEYHYTQQLGKEEASKRLQEHWANWITEKDFEYIANLGLNMVRIPIGYWAFELQDNDPYVQGQQAYLDKALGWAEKNGLKVWIDLHGVPGSQNGFDNSGLRDQIDWQTGSGNVDFTLNVLKEMIEKYSDSDYSDTIIGIELLNEPLGSSLNMDELKVFYSSGYELVRDQDASVPVIIQDAFQSDYYWDDFLNTEQDTNIYGVVVDHHHYQVFSTGELQRDMDTRIQTACNWGKQEGGEYHWNVCGEFSAALTDCAKWLNGLGRGARYDSSYGGGAYVGSCDDLYTYDEDYWNNSDVIKQYRQYVEAQMDAFENGKMGGWVFWCWKTESAVEWDFQRLAGLNVIPQPLDDRLYPNQCSF</sequence>
<feature type="chain" id="PRO_5041180454" description="Glucan 1,3-beta-glucosidase" evidence="13">
    <location>
        <begin position="20"/>
        <end position="423"/>
    </location>
</feature>
<dbReference type="PROSITE" id="PS00659">
    <property type="entry name" value="GLYCOSYL_HYDROL_F5"/>
    <property type="match status" value="1"/>
</dbReference>
<evidence type="ECO:0000256" key="1">
    <source>
        <dbReference type="ARBA" id="ARBA00004613"/>
    </source>
</evidence>
<dbReference type="GO" id="GO:0005576">
    <property type="term" value="C:extracellular region"/>
    <property type="evidence" value="ECO:0007669"/>
    <property type="project" value="UniProtKB-SubCell"/>
</dbReference>
<dbReference type="EC" id="3.2.1.58" evidence="9"/>
<evidence type="ECO:0000256" key="8">
    <source>
        <dbReference type="ARBA" id="ARBA00036824"/>
    </source>
</evidence>
<dbReference type="EMBL" id="CABFWN010000001">
    <property type="protein sequence ID" value="VUG16193.1"/>
    <property type="molecule type" value="Genomic_DNA"/>
</dbReference>
<evidence type="ECO:0000256" key="10">
    <source>
        <dbReference type="ARBA" id="ARBA00041761"/>
    </source>
</evidence>
<dbReference type="PANTHER" id="PTHR31297">
    <property type="entry name" value="GLUCAN ENDO-1,6-BETA-GLUCOSIDASE B"/>
    <property type="match status" value="1"/>
</dbReference>
<dbReference type="GO" id="GO:0071555">
    <property type="term" value="P:cell wall organization"/>
    <property type="evidence" value="ECO:0007669"/>
    <property type="project" value="UniProtKB-KW"/>
</dbReference>
<dbReference type="InterPro" id="IPR001547">
    <property type="entry name" value="Glyco_hydro_5"/>
</dbReference>
<keyword evidence="4 13" id="KW-0732">Signal</keyword>
<keyword evidence="7" id="KW-0961">Cell wall biogenesis/degradation</keyword>
<keyword evidence="5 12" id="KW-0378">Hydrolase</keyword>
<dbReference type="SUPFAM" id="SSF51445">
    <property type="entry name" value="(Trans)glycosidases"/>
    <property type="match status" value="1"/>
</dbReference>
<comment type="subcellular location">
    <subcellularLocation>
        <location evidence="1">Secreted</location>
    </subcellularLocation>
</comment>
<dbReference type="FunFam" id="3.20.20.80:FF:000033">
    <property type="entry name" value="Glucan 1,3-beta-glucosidase A"/>
    <property type="match status" value="1"/>
</dbReference>
<accession>A0A7D9CVK8</accession>
<evidence type="ECO:0000256" key="3">
    <source>
        <dbReference type="ARBA" id="ARBA00022525"/>
    </source>
</evidence>
<evidence type="ECO:0000256" key="5">
    <source>
        <dbReference type="ARBA" id="ARBA00022801"/>
    </source>
</evidence>
<evidence type="ECO:0000313" key="15">
    <source>
        <dbReference type="EMBL" id="VUG16193.1"/>
    </source>
</evidence>
<dbReference type="Gene3D" id="3.20.20.80">
    <property type="entry name" value="Glycosidases"/>
    <property type="match status" value="1"/>
</dbReference>
<dbReference type="InterPro" id="IPR050386">
    <property type="entry name" value="Glycosyl_hydrolase_5"/>
</dbReference>
<evidence type="ECO:0000256" key="9">
    <source>
        <dbReference type="ARBA" id="ARBA00038929"/>
    </source>
</evidence>
<evidence type="ECO:0000256" key="2">
    <source>
        <dbReference type="ARBA" id="ARBA00005641"/>
    </source>
</evidence>
<keyword evidence="6 12" id="KW-0326">Glycosidase</keyword>
<evidence type="ECO:0000256" key="13">
    <source>
        <dbReference type="SAM" id="SignalP"/>
    </source>
</evidence>
<dbReference type="Proteomes" id="UP000478008">
    <property type="component" value="Unassembled WGS sequence"/>
</dbReference>
<organism evidence="15 16">
    <name type="scientific">Dekkera bruxellensis</name>
    <name type="common">Brettanomyces custersii</name>
    <dbReference type="NCBI Taxonomy" id="5007"/>
    <lineage>
        <taxon>Eukaryota</taxon>
        <taxon>Fungi</taxon>
        <taxon>Dikarya</taxon>
        <taxon>Ascomycota</taxon>
        <taxon>Saccharomycotina</taxon>
        <taxon>Pichiomycetes</taxon>
        <taxon>Pichiales</taxon>
        <taxon>Pichiaceae</taxon>
        <taxon>Brettanomyces</taxon>
    </lineage>
</organism>
<comment type="similarity">
    <text evidence="2 12">Belongs to the glycosyl hydrolase 5 (cellulase A) family.</text>
</comment>
<evidence type="ECO:0000256" key="7">
    <source>
        <dbReference type="ARBA" id="ARBA00023316"/>
    </source>
</evidence>
<proteinExistence type="inferred from homology"/>
<gene>
    <name evidence="15" type="primary">EXG1</name>
    <name evidence="15" type="ORF">DEBR0S1_10088G</name>
</gene>
<keyword evidence="16" id="KW-1185">Reference proteome</keyword>
<dbReference type="GO" id="GO:0009251">
    <property type="term" value="P:glucan catabolic process"/>
    <property type="evidence" value="ECO:0007669"/>
    <property type="project" value="TreeGrafter"/>
</dbReference>
<evidence type="ECO:0000256" key="6">
    <source>
        <dbReference type="ARBA" id="ARBA00023295"/>
    </source>
</evidence>
<evidence type="ECO:0000256" key="12">
    <source>
        <dbReference type="RuleBase" id="RU361153"/>
    </source>
</evidence>
<dbReference type="GO" id="GO:0009986">
    <property type="term" value="C:cell surface"/>
    <property type="evidence" value="ECO:0007669"/>
    <property type="project" value="TreeGrafter"/>
</dbReference>
<dbReference type="InterPro" id="IPR017853">
    <property type="entry name" value="GH"/>
</dbReference>
<comment type="catalytic activity">
    <reaction evidence="8">
        <text>Successive hydrolysis of beta-D-glucose units from the non-reducing ends of (1-&gt;3)-beta-D-glucans, releasing alpha-glucose.</text>
        <dbReference type="EC" id="3.2.1.58"/>
    </reaction>
</comment>
<keyword evidence="3" id="KW-0964">Secreted</keyword>
<dbReference type="PANTHER" id="PTHR31297:SF1">
    <property type="entry name" value="GLUCAN 1,3-BETA-GLUCOSIDASE I_II-RELATED"/>
    <property type="match status" value="1"/>
</dbReference>
<evidence type="ECO:0000259" key="14">
    <source>
        <dbReference type="Pfam" id="PF00150"/>
    </source>
</evidence>
<feature type="domain" description="Glycoside hydrolase family 5" evidence="14">
    <location>
        <begin position="76"/>
        <end position="301"/>
    </location>
</feature>
<dbReference type="GO" id="GO:0004338">
    <property type="term" value="F:glucan exo-1,3-beta-glucosidase activity"/>
    <property type="evidence" value="ECO:0007669"/>
    <property type="project" value="UniProtKB-EC"/>
</dbReference>
<feature type="signal peptide" evidence="13">
    <location>
        <begin position="1"/>
        <end position="19"/>
    </location>
</feature>
<evidence type="ECO:0000256" key="4">
    <source>
        <dbReference type="ARBA" id="ARBA00022729"/>
    </source>
</evidence>
<evidence type="ECO:0000256" key="11">
    <source>
        <dbReference type="ARBA" id="ARBA00073255"/>
    </source>
</evidence>
<name>A0A7D9CVK8_DEKBR</name>
<dbReference type="Pfam" id="PF00150">
    <property type="entry name" value="Cellulase"/>
    <property type="match status" value="1"/>
</dbReference>
<dbReference type="SMR" id="A0A7D9CVK8"/>